<dbReference type="Gene3D" id="3.30.200.20">
    <property type="entry name" value="Phosphorylase Kinase, domain 1"/>
    <property type="match status" value="1"/>
</dbReference>
<organism evidence="3 4">
    <name type="scientific">Brassica campestris</name>
    <name type="common">Field mustard</name>
    <dbReference type="NCBI Taxonomy" id="3711"/>
    <lineage>
        <taxon>Eukaryota</taxon>
        <taxon>Viridiplantae</taxon>
        <taxon>Streptophyta</taxon>
        <taxon>Embryophyta</taxon>
        <taxon>Tracheophyta</taxon>
        <taxon>Spermatophyta</taxon>
        <taxon>Magnoliopsida</taxon>
        <taxon>eudicotyledons</taxon>
        <taxon>Gunneridae</taxon>
        <taxon>Pentapetalae</taxon>
        <taxon>rosids</taxon>
        <taxon>malvids</taxon>
        <taxon>Brassicales</taxon>
        <taxon>Brassicaceae</taxon>
        <taxon>Brassiceae</taxon>
        <taxon>Brassica</taxon>
    </lineage>
</organism>
<dbReference type="eggNOG" id="KOG1187">
    <property type="taxonomic scope" value="Eukaryota"/>
</dbReference>
<reference evidence="3" key="3">
    <citation type="submission" date="2023-03" db="UniProtKB">
        <authorList>
            <consortium name="EnsemblPlants"/>
        </authorList>
    </citation>
    <scope>IDENTIFICATION</scope>
    <source>
        <strain evidence="3">cv. Chiifu-401-42</strain>
    </source>
</reference>
<dbReference type="InterPro" id="IPR057355">
    <property type="entry name" value="POTRA2_Toc75"/>
</dbReference>
<dbReference type="OMA" id="AWNIVPG"/>
<dbReference type="SUPFAM" id="SSF56112">
    <property type="entry name" value="Protein kinase-like (PK-like)"/>
    <property type="match status" value="1"/>
</dbReference>
<evidence type="ECO:0000259" key="2">
    <source>
        <dbReference type="Pfam" id="PF25282"/>
    </source>
</evidence>
<dbReference type="Gene3D" id="3.10.20.310">
    <property type="entry name" value="membrane protein fhac"/>
    <property type="match status" value="1"/>
</dbReference>
<reference evidence="3 4" key="2">
    <citation type="journal article" date="2018" name="Hortic Res">
        <title>Improved Brassica rapa reference genome by single-molecule sequencing and chromosome conformation capture technologies.</title>
        <authorList>
            <person name="Zhang L."/>
            <person name="Cai X."/>
            <person name="Wu J."/>
            <person name="Liu M."/>
            <person name="Grob S."/>
            <person name="Cheng F."/>
            <person name="Liang J."/>
            <person name="Cai C."/>
            <person name="Liu Z."/>
            <person name="Liu B."/>
            <person name="Wang F."/>
            <person name="Li S."/>
            <person name="Liu F."/>
            <person name="Li X."/>
            <person name="Cheng L."/>
            <person name="Yang W."/>
            <person name="Li M.H."/>
            <person name="Grossniklaus U."/>
            <person name="Zheng H."/>
            <person name="Wang X."/>
        </authorList>
    </citation>
    <scope>NUCLEOTIDE SEQUENCE [LARGE SCALE GENOMIC DNA]</scope>
    <source>
        <strain evidence="3 4">cv. Chiifu-401-42</strain>
    </source>
</reference>
<accession>M4CPZ3</accession>
<evidence type="ECO:0000313" key="4">
    <source>
        <dbReference type="Proteomes" id="UP000011750"/>
    </source>
</evidence>
<name>M4CPZ3_BRACM</name>
<feature type="domain" description="Toc75-like POTRA" evidence="2">
    <location>
        <begin position="111"/>
        <end position="192"/>
    </location>
</feature>
<dbReference type="Gramene" id="Bra006282.1">
    <property type="protein sequence ID" value="Bra006282.1-P"/>
    <property type="gene ID" value="Bra006282"/>
</dbReference>
<dbReference type="InterPro" id="IPR057354">
    <property type="entry name" value="POTRA1_3_Toc75"/>
</dbReference>
<dbReference type="EnsemblPlants" id="Bra006282.1">
    <property type="protein sequence ID" value="Bra006282.1-P"/>
    <property type="gene ID" value="Bra006282"/>
</dbReference>
<dbReference type="InterPro" id="IPR039910">
    <property type="entry name" value="D15-like"/>
</dbReference>
<sequence length="231" mass="25884">MLDTTGHQGDKEFLVEVLMLSLLRHEHLVTLFGYCAEGDQRLLVYEYMPFESVEDHIHESWEVMTRMVTTMADEEDESQSIEPTGYACAQVVNFGNLNTKEVVCEVVEGDITQLVIQFQDELGNAVKGNTQVPVVPRELPKQLLQGYVFNIEAGKQALTNIKPLRLFSNIEVNPRPDEKNEGAIVIEIILKEFEHKSVDVSTAWNIVPGLGGAPSLVLSLIILDFPQQFGN</sequence>
<protein>
    <submittedName>
        <fullName evidence="3">Uncharacterized protein</fullName>
    </submittedName>
</protein>
<dbReference type="Pfam" id="PF25282">
    <property type="entry name" value="POTRA1_3_Toc75"/>
    <property type="match status" value="1"/>
</dbReference>
<proteinExistence type="predicted"/>
<dbReference type="InterPro" id="IPR011009">
    <property type="entry name" value="Kinase-like_dom_sf"/>
</dbReference>
<dbReference type="STRING" id="51351.M4CPZ3"/>
<dbReference type="GO" id="GO:0004672">
    <property type="term" value="F:protein kinase activity"/>
    <property type="evidence" value="ECO:0007669"/>
    <property type="project" value="InterPro"/>
</dbReference>
<feature type="domain" description="Toc75-like second POTRA" evidence="1">
    <location>
        <begin position="53"/>
        <end position="110"/>
    </location>
</feature>
<dbReference type="PANTHER" id="PTHR12815">
    <property type="entry name" value="SORTING AND ASSEMBLY MACHINERY SAMM50 PROTEIN FAMILY MEMBER"/>
    <property type="match status" value="1"/>
</dbReference>
<reference evidence="3 4" key="1">
    <citation type="journal article" date="2011" name="Nat. Genet.">
        <title>The genome of the mesopolyploid crop species Brassica rapa.</title>
        <authorList>
            <consortium name="Brassica rapa Genome Sequencing Project Consortium"/>
            <person name="Wang X."/>
            <person name="Wang H."/>
            <person name="Wang J."/>
            <person name="Sun R."/>
            <person name="Wu J."/>
            <person name="Liu S."/>
            <person name="Bai Y."/>
            <person name="Mun J.H."/>
            <person name="Bancroft I."/>
            <person name="Cheng F."/>
            <person name="Huang S."/>
            <person name="Li X."/>
            <person name="Hua W."/>
            <person name="Wang J."/>
            <person name="Wang X."/>
            <person name="Freeling M."/>
            <person name="Pires J.C."/>
            <person name="Paterson A.H."/>
            <person name="Chalhoub B."/>
            <person name="Wang B."/>
            <person name="Hayward A."/>
            <person name="Sharpe A.G."/>
            <person name="Park B.S."/>
            <person name="Weisshaar B."/>
            <person name="Liu B."/>
            <person name="Li B."/>
            <person name="Liu B."/>
            <person name="Tong C."/>
            <person name="Song C."/>
            <person name="Duran C."/>
            <person name="Peng C."/>
            <person name="Geng C."/>
            <person name="Koh C."/>
            <person name="Lin C."/>
            <person name="Edwards D."/>
            <person name="Mu D."/>
            <person name="Shen D."/>
            <person name="Soumpourou E."/>
            <person name="Li F."/>
            <person name="Fraser F."/>
            <person name="Conant G."/>
            <person name="Lassalle G."/>
            <person name="King G.J."/>
            <person name="Bonnema G."/>
            <person name="Tang H."/>
            <person name="Wang H."/>
            <person name="Belcram H."/>
            <person name="Zhou H."/>
            <person name="Hirakawa H."/>
            <person name="Abe H."/>
            <person name="Guo H."/>
            <person name="Wang H."/>
            <person name="Jin H."/>
            <person name="Parkin I.A."/>
            <person name="Batley J."/>
            <person name="Kim J.S."/>
            <person name="Just J."/>
            <person name="Li J."/>
            <person name="Xu J."/>
            <person name="Deng J."/>
            <person name="Kim J.A."/>
            <person name="Li J."/>
            <person name="Yu J."/>
            <person name="Meng J."/>
            <person name="Wang J."/>
            <person name="Min J."/>
            <person name="Poulain J."/>
            <person name="Wang J."/>
            <person name="Hatakeyama K."/>
            <person name="Wu K."/>
            <person name="Wang L."/>
            <person name="Fang L."/>
            <person name="Trick M."/>
            <person name="Links M.G."/>
            <person name="Zhao M."/>
            <person name="Jin M."/>
            <person name="Ramchiary N."/>
            <person name="Drou N."/>
            <person name="Berkman P.J."/>
            <person name="Cai Q."/>
            <person name="Huang Q."/>
            <person name="Li R."/>
            <person name="Tabata S."/>
            <person name="Cheng S."/>
            <person name="Zhang S."/>
            <person name="Zhang S."/>
            <person name="Huang S."/>
            <person name="Sato S."/>
            <person name="Sun S."/>
            <person name="Kwon S.J."/>
            <person name="Choi S.R."/>
            <person name="Lee T.H."/>
            <person name="Fan W."/>
            <person name="Zhao X."/>
            <person name="Tan X."/>
            <person name="Xu X."/>
            <person name="Wang Y."/>
            <person name="Qiu Y."/>
            <person name="Yin Y."/>
            <person name="Li Y."/>
            <person name="Du Y."/>
            <person name="Liao Y."/>
            <person name="Lim Y."/>
            <person name="Narusaka Y."/>
            <person name="Wang Y."/>
            <person name="Wang Z."/>
            <person name="Li Z."/>
            <person name="Wang Z."/>
            <person name="Xiong Z."/>
            <person name="Zhang Z."/>
        </authorList>
    </citation>
    <scope>NUCLEOTIDE SEQUENCE [LARGE SCALE GENOMIC DNA]</scope>
    <source>
        <strain evidence="3 4">cv. Chiifu-401-42</strain>
    </source>
</reference>
<dbReference type="AlphaFoldDB" id="M4CPZ3"/>
<dbReference type="InParanoid" id="M4CPZ3"/>
<dbReference type="PANTHER" id="PTHR12815:SF42">
    <property type="entry name" value="BACTERIAL SURFACE ANTIGEN (D15) DOMAIN-CONTAINING PROTEIN"/>
    <property type="match status" value="1"/>
</dbReference>
<dbReference type="Proteomes" id="UP000011750">
    <property type="component" value="Chromosome A03"/>
</dbReference>
<keyword evidence="4" id="KW-1185">Reference proteome</keyword>
<dbReference type="Pfam" id="PF25280">
    <property type="entry name" value="POTRA2_Toc75"/>
    <property type="match status" value="1"/>
</dbReference>
<dbReference type="HOGENOM" id="CLU_1201320_0_0_1"/>
<evidence type="ECO:0000259" key="1">
    <source>
        <dbReference type="Pfam" id="PF25280"/>
    </source>
</evidence>
<evidence type="ECO:0000313" key="3">
    <source>
        <dbReference type="EnsemblPlants" id="Bra006282.1-P"/>
    </source>
</evidence>